<feature type="region of interest" description="Disordered" evidence="1">
    <location>
        <begin position="1"/>
        <end position="37"/>
    </location>
</feature>
<accession>A0A2K8UBB5</accession>
<name>A0A2K8UBB5_9GAMM</name>
<dbReference type="EMBL" id="CP020370">
    <property type="protein sequence ID" value="AUB82827.1"/>
    <property type="molecule type" value="Genomic_DNA"/>
</dbReference>
<protein>
    <submittedName>
        <fullName evidence="2">Uncharacterized protein</fullName>
    </submittedName>
</protein>
<keyword evidence="3" id="KW-1185">Reference proteome</keyword>
<evidence type="ECO:0000313" key="2">
    <source>
        <dbReference type="EMBL" id="AUB82827.1"/>
    </source>
</evidence>
<proteinExistence type="predicted"/>
<gene>
    <name evidence="2" type="ORF">THSYN_19040</name>
</gene>
<organism evidence="2 3">
    <name type="scientific">Candidatus Thiodictyon syntrophicum</name>
    <dbReference type="NCBI Taxonomy" id="1166950"/>
    <lineage>
        <taxon>Bacteria</taxon>
        <taxon>Pseudomonadati</taxon>
        <taxon>Pseudomonadota</taxon>
        <taxon>Gammaproteobacteria</taxon>
        <taxon>Chromatiales</taxon>
        <taxon>Chromatiaceae</taxon>
        <taxon>Thiodictyon</taxon>
    </lineage>
</organism>
<sequence length="144" mass="16203">MGRVEAGQRVFDDDRGLAREQRHQTMHPLDRTDLGGQAGEPVRHRPLQGAELRVTVQHLERLDGAVTLERIGTLGQGLAAGLPVFVHGGRWPVVDGRQRRQGYPTVAGMTIKTRRPDRLENMRLASHSRDMILYSQLWLTRATP</sequence>
<evidence type="ECO:0000256" key="1">
    <source>
        <dbReference type="SAM" id="MobiDB-lite"/>
    </source>
</evidence>
<dbReference type="AlphaFoldDB" id="A0A2K8UBB5"/>
<reference evidence="2 3" key="1">
    <citation type="submission" date="2017-03" db="EMBL/GenBank/DDBJ databases">
        <title>Complete genome sequence of Candidatus 'Thiodictyon syntrophicum' sp. nov. strain Cad16T, a photolithoautotroph purple sulfur bacterium isolated from an alpine meromictic lake.</title>
        <authorList>
            <person name="Luedin S.M."/>
            <person name="Pothier J.F."/>
            <person name="Danza F."/>
            <person name="Storelli N."/>
            <person name="Wittwer M."/>
            <person name="Tonolla M."/>
        </authorList>
    </citation>
    <scope>NUCLEOTIDE SEQUENCE [LARGE SCALE GENOMIC DNA]</scope>
    <source>
        <strain evidence="2 3">Cad16T</strain>
    </source>
</reference>
<dbReference type="KEGG" id="tsy:THSYN_19040"/>
<feature type="compositionally biased region" description="Basic and acidic residues" evidence="1">
    <location>
        <begin position="10"/>
        <end position="33"/>
    </location>
</feature>
<evidence type="ECO:0000313" key="3">
    <source>
        <dbReference type="Proteomes" id="UP000232638"/>
    </source>
</evidence>
<dbReference type="Proteomes" id="UP000232638">
    <property type="component" value="Chromosome"/>
</dbReference>